<evidence type="ECO:0000256" key="4">
    <source>
        <dbReference type="ARBA" id="ARBA00005161"/>
    </source>
</evidence>
<evidence type="ECO:0000259" key="15">
    <source>
        <dbReference type="Pfam" id="PF01180"/>
    </source>
</evidence>
<dbReference type="EC" id="1.3.5.2" evidence="6 14"/>
<evidence type="ECO:0000256" key="1">
    <source>
        <dbReference type="ARBA" id="ARBA00001917"/>
    </source>
</evidence>
<keyword evidence="12" id="KW-0472">Membrane</keyword>
<dbReference type="GO" id="GO:0016020">
    <property type="term" value="C:membrane"/>
    <property type="evidence" value="ECO:0007669"/>
    <property type="project" value="UniProtKB-SubCell"/>
</dbReference>
<dbReference type="PANTHER" id="PTHR48109:SF4">
    <property type="entry name" value="DIHYDROOROTATE DEHYDROGENASE (QUINONE), MITOCHONDRIAL"/>
    <property type="match status" value="1"/>
</dbReference>
<dbReference type="Proteomes" id="UP000183447">
    <property type="component" value="Unassembled WGS sequence"/>
</dbReference>
<dbReference type="GO" id="GO:0005737">
    <property type="term" value="C:cytoplasm"/>
    <property type="evidence" value="ECO:0007669"/>
    <property type="project" value="InterPro"/>
</dbReference>
<dbReference type="NCBIfam" id="NF003652">
    <property type="entry name" value="PRK05286.2-5"/>
    <property type="match status" value="1"/>
</dbReference>
<dbReference type="CDD" id="cd04738">
    <property type="entry name" value="DHOD_2_like"/>
    <property type="match status" value="1"/>
</dbReference>
<protein>
    <recommendedName>
        <fullName evidence="7 14">Dihydroorotate dehydrogenase (quinone)</fullName>
        <ecNumber evidence="6 14">1.3.5.2</ecNumber>
    </recommendedName>
</protein>
<dbReference type="OrthoDB" id="9802377at2"/>
<dbReference type="SUPFAM" id="SSF51395">
    <property type="entry name" value="FMN-linked oxidoreductases"/>
    <property type="match status" value="1"/>
</dbReference>
<evidence type="ECO:0000256" key="2">
    <source>
        <dbReference type="ARBA" id="ARBA00003125"/>
    </source>
</evidence>
<name>A0A1K2I1Q8_9HYPH</name>
<keyword evidence="17" id="KW-1185">Reference proteome</keyword>
<dbReference type="GO" id="GO:0044205">
    <property type="term" value="P:'de novo' UMP biosynthetic process"/>
    <property type="evidence" value="ECO:0007669"/>
    <property type="project" value="UniProtKB-UniPathway"/>
</dbReference>
<keyword evidence="10" id="KW-0665">Pyrimidine biosynthesis</keyword>
<dbReference type="InterPro" id="IPR013785">
    <property type="entry name" value="Aldolase_TIM"/>
</dbReference>
<dbReference type="AlphaFoldDB" id="A0A1K2I1Q8"/>
<dbReference type="STRING" id="665118.SAMN02983003_3442"/>
<keyword evidence="9" id="KW-0288">FMN</keyword>
<gene>
    <name evidence="16" type="ORF">SAMN02983003_3442</name>
</gene>
<evidence type="ECO:0000256" key="3">
    <source>
        <dbReference type="ARBA" id="ARBA00004370"/>
    </source>
</evidence>
<comment type="catalytic activity">
    <reaction evidence="13">
        <text>(S)-dihydroorotate + a quinone = orotate + a quinol</text>
        <dbReference type="Rhea" id="RHEA:30187"/>
        <dbReference type="ChEBI" id="CHEBI:24646"/>
        <dbReference type="ChEBI" id="CHEBI:30839"/>
        <dbReference type="ChEBI" id="CHEBI:30864"/>
        <dbReference type="ChEBI" id="CHEBI:132124"/>
        <dbReference type="EC" id="1.3.5.2"/>
    </reaction>
</comment>
<dbReference type="InterPro" id="IPR005719">
    <property type="entry name" value="Dihydroorotate_DH_2"/>
</dbReference>
<dbReference type="UniPathway" id="UPA00070">
    <property type="reaction ID" value="UER00946"/>
</dbReference>
<comment type="subcellular location">
    <subcellularLocation>
        <location evidence="3">Membrane</location>
    </subcellularLocation>
</comment>
<evidence type="ECO:0000313" key="17">
    <source>
        <dbReference type="Proteomes" id="UP000183447"/>
    </source>
</evidence>
<comment type="similarity">
    <text evidence="5">Belongs to the dihydroorotate dehydrogenase family. Type 2 subfamily.</text>
</comment>
<evidence type="ECO:0000256" key="13">
    <source>
        <dbReference type="ARBA" id="ARBA00048639"/>
    </source>
</evidence>
<dbReference type="EMBL" id="FPKU01000003">
    <property type="protein sequence ID" value="SFZ86264.1"/>
    <property type="molecule type" value="Genomic_DNA"/>
</dbReference>
<evidence type="ECO:0000256" key="7">
    <source>
        <dbReference type="ARBA" id="ARBA00018366"/>
    </source>
</evidence>
<dbReference type="NCBIfam" id="NF003645">
    <property type="entry name" value="PRK05286.1-2"/>
    <property type="match status" value="1"/>
</dbReference>
<dbReference type="GO" id="GO:0006207">
    <property type="term" value="P:'de novo' pyrimidine nucleobase biosynthetic process"/>
    <property type="evidence" value="ECO:0007669"/>
    <property type="project" value="UniProtKB-UniRule"/>
</dbReference>
<accession>A0A1K2I1Q8</accession>
<keyword evidence="11" id="KW-0560">Oxidoreductase</keyword>
<sequence length="370" mass="38685">MILSRLSSLLANPAVSGFARDSLLRMEPEVAHGATIAALKLGLAPPADPDPQELATSLAGLVLANPVGMAAGFDKNGEVPVPLARMGFGMVEVGTITPRPQTGNPRPRLFRLPAAEGVINRMGFNNEGHEAMLENLRGRRVGAALGINIGANKDSPDFVADYVLGVRRFADLADYLTVNISSPNTPGLRNLQAEEALKQLLGAVLAERARAKIRVPVFLKIAPDLDETQMDAIARTVLATDLDGLIVSNTTLSRDPVAGMDHAAEAGGLSGRPLFALSTQRLAQMRQRVGRLPIIGVGGIHSAETAIAKLEAGADAVQLYSALVFSGLGLLGEIKQGLLAAIRARGLKDIAGLSGRRTAEWASGTAGIGK</sequence>
<dbReference type="InterPro" id="IPR005720">
    <property type="entry name" value="Dihydroorotate_DH_cat"/>
</dbReference>
<evidence type="ECO:0000313" key="16">
    <source>
        <dbReference type="EMBL" id="SFZ86264.1"/>
    </source>
</evidence>
<dbReference type="PROSITE" id="PS00912">
    <property type="entry name" value="DHODEHASE_2"/>
    <property type="match status" value="1"/>
</dbReference>
<proteinExistence type="inferred from homology"/>
<comment type="function">
    <text evidence="2">Catalyzes the conversion of dihydroorotate to orotate with quinone as electron acceptor.</text>
</comment>
<feature type="domain" description="Dihydroorotate dehydrogenase catalytic" evidence="15">
    <location>
        <begin position="54"/>
        <end position="340"/>
    </location>
</feature>
<evidence type="ECO:0000256" key="11">
    <source>
        <dbReference type="ARBA" id="ARBA00023002"/>
    </source>
</evidence>
<dbReference type="Pfam" id="PF01180">
    <property type="entry name" value="DHO_dh"/>
    <property type="match status" value="1"/>
</dbReference>
<reference evidence="16 17" key="1">
    <citation type="submission" date="2016-11" db="EMBL/GenBank/DDBJ databases">
        <authorList>
            <person name="Jaros S."/>
            <person name="Januszkiewicz K."/>
            <person name="Wedrychowicz H."/>
        </authorList>
    </citation>
    <scope>NUCLEOTIDE SEQUENCE [LARGE SCALE GENOMIC DNA]</scope>
    <source>
        <strain evidence="16 17">ATCC 23634</strain>
    </source>
</reference>
<dbReference type="InterPro" id="IPR001295">
    <property type="entry name" value="Dihydroorotate_DH_CS"/>
</dbReference>
<evidence type="ECO:0000256" key="12">
    <source>
        <dbReference type="ARBA" id="ARBA00023136"/>
    </source>
</evidence>
<dbReference type="RefSeq" id="WP_072345713.1">
    <property type="nucleotide sequence ID" value="NZ_FPKU01000003.1"/>
</dbReference>
<comment type="pathway">
    <text evidence="4">Pyrimidine metabolism; UMP biosynthesis via de novo pathway; orotate from (S)-dihydroorotate (quinone route): step 1/1.</text>
</comment>
<evidence type="ECO:0000256" key="10">
    <source>
        <dbReference type="ARBA" id="ARBA00022975"/>
    </source>
</evidence>
<dbReference type="NCBIfam" id="TIGR01036">
    <property type="entry name" value="pyrD_sub2"/>
    <property type="match status" value="1"/>
</dbReference>
<evidence type="ECO:0000256" key="9">
    <source>
        <dbReference type="ARBA" id="ARBA00022643"/>
    </source>
</evidence>
<keyword evidence="8" id="KW-0285">Flavoprotein</keyword>
<dbReference type="Gene3D" id="3.20.20.70">
    <property type="entry name" value="Aldolase class I"/>
    <property type="match status" value="1"/>
</dbReference>
<dbReference type="GO" id="GO:0106430">
    <property type="term" value="F:dihydroorotate dehydrogenase (quinone) activity"/>
    <property type="evidence" value="ECO:0007669"/>
    <property type="project" value="UniProtKB-EC"/>
</dbReference>
<evidence type="ECO:0000256" key="6">
    <source>
        <dbReference type="ARBA" id="ARBA00012791"/>
    </source>
</evidence>
<evidence type="ECO:0000256" key="8">
    <source>
        <dbReference type="ARBA" id="ARBA00022630"/>
    </source>
</evidence>
<evidence type="ECO:0000256" key="14">
    <source>
        <dbReference type="NCBIfam" id="TIGR01036"/>
    </source>
</evidence>
<dbReference type="PROSITE" id="PS00911">
    <property type="entry name" value="DHODEHASE_1"/>
    <property type="match status" value="1"/>
</dbReference>
<evidence type="ECO:0000256" key="5">
    <source>
        <dbReference type="ARBA" id="ARBA00005359"/>
    </source>
</evidence>
<comment type="cofactor">
    <cofactor evidence="1">
        <name>FMN</name>
        <dbReference type="ChEBI" id="CHEBI:58210"/>
    </cofactor>
</comment>
<dbReference type="PANTHER" id="PTHR48109">
    <property type="entry name" value="DIHYDROOROTATE DEHYDROGENASE (QUINONE), MITOCHONDRIAL-RELATED"/>
    <property type="match status" value="1"/>
</dbReference>
<dbReference type="InterPro" id="IPR050074">
    <property type="entry name" value="DHO_dehydrogenase"/>
</dbReference>
<organism evidence="16 17">
    <name type="scientific">Devosia enhydra</name>
    <dbReference type="NCBI Taxonomy" id="665118"/>
    <lineage>
        <taxon>Bacteria</taxon>
        <taxon>Pseudomonadati</taxon>
        <taxon>Pseudomonadota</taxon>
        <taxon>Alphaproteobacteria</taxon>
        <taxon>Hyphomicrobiales</taxon>
        <taxon>Devosiaceae</taxon>
        <taxon>Devosia</taxon>
    </lineage>
</organism>